<name>A0ABW9J357_9SPHI</name>
<feature type="transmembrane region" description="Helical" evidence="1">
    <location>
        <begin position="31"/>
        <end position="49"/>
    </location>
</feature>
<dbReference type="RefSeq" id="WP_138722061.1">
    <property type="nucleotide sequence ID" value="NZ_SSHJ02000001.1"/>
</dbReference>
<keyword evidence="3" id="KW-1185">Reference proteome</keyword>
<keyword evidence="1" id="KW-1133">Transmembrane helix</keyword>
<feature type="transmembrane region" description="Helical" evidence="1">
    <location>
        <begin position="92"/>
        <end position="111"/>
    </location>
</feature>
<sequence length="114" mass="12615">MLIPLPIILFVVLLIFSIKNAKQKVNVNKHVLIRLLVLALSIGLIYLLCYISSGRKGILGALYLGAYFTGAWILYILVEAISFFVIKRNQLANTNLIILAIIAFIVAMVAVQLS</sequence>
<keyword evidence="1" id="KW-0812">Transmembrane</keyword>
<evidence type="ECO:0000313" key="2">
    <source>
        <dbReference type="EMBL" id="MFN0254951.1"/>
    </source>
</evidence>
<accession>A0ABW9J357</accession>
<dbReference type="EMBL" id="SSHJ02000001">
    <property type="protein sequence ID" value="MFN0254951.1"/>
    <property type="molecule type" value="Genomic_DNA"/>
</dbReference>
<gene>
    <name evidence="2" type="ORF">E6A44_005165</name>
</gene>
<evidence type="ECO:0000313" key="3">
    <source>
        <dbReference type="Proteomes" id="UP001517247"/>
    </source>
</evidence>
<keyword evidence="1" id="KW-0472">Membrane</keyword>
<protein>
    <submittedName>
        <fullName evidence="2">Uncharacterized protein</fullName>
    </submittedName>
</protein>
<comment type="caution">
    <text evidence="2">The sequence shown here is derived from an EMBL/GenBank/DDBJ whole genome shotgun (WGS) entry which is preliminary data.</text>
</comment>
<reference evidence="2 3" key="1">
    <citation type="submission" date="2024-12" db="EMBL/GenBank/DDBJ databases">
        <authorList>
            <person name="Hu S."/>
        </authorList>
    </citation>
    <scope>NUCLEOTIDE SEQUENCE [LARGE SCALE GENOMIC DNA]</scope>
    <source>
        <strain evidence="2 3">THG-T11</strain>
    </source>
</reference>
<dbReference type="Proteomes" id="UP001517247">
    <property type="component" value="Unassembled WGS sequence"/>
</dbReference>
<evidence type="ECO:0000256" key="1">
    <source>
        <dbReference type="SAM" id="Phobius"/>
    </source>
</evidence>
<feature type="transmembrane region" description="Helical" evidence="1">
    <location>
        <begin position="61"/>
        <end position="86"/>
    </location>
</feature>
<proteinExistence type="predicted"/>
<organism evidence="2 3">
    <name type="scientific">Pedobacter ureilyticus</name>
    <dbReference type="NCBI Taxonomy" id="1393051"/>
    <lineage>
        <taxon>Bacteria</taxon>
        <taxon>Pseudomonadati</taxon>
        <taxon>Bacteroidota</taxon>
        <taxon>Sphingobacteriia</taxon>
        <taxon>Sphingobacteriales</taxon>
        <taxon>Sphingobacteriaceae</taxon>
        <taxon>Pedobacter</taxon>
    </lineage>
</organism>